<proteinExistence type="predicted"/>
<gene>
    <name evidence="2" type="ORF">FOVG_19354</name>
</gene>
<dbReference type="EMBL" id="JH651147">
    <property type="protein sequence ID" value="EXA29112.1"/>
    <property type="molecule type" value="Genomic_DNA"/>
</dbReference>
<evidence type="ECO:0000256" key="1">
    <source>
        <dbReference type="SAM" id="MobiDB-lite"/>
    </source>
</evidence>
<name>W9NGI1_FUSOX</name>
<feature type="region of interest" description="Disordered" evidence="1">
    <location>
        <begin position="1"/>
        <end position="20"/>
    </location>
</feature>
<accession>W9NGI1</accession>
<evidence type="ECO:0000313" key="2">
    <source>
        <dbReference type="EMBL" id="EXA29112.1"/>
    </source>
</evidence>
<dbReference type="HOGENOM" id="CLU_2948049_0_0_1"/>
<reference evidence="2" key="1">
    <citation type="submission" date="2011-10" db="EMBL/GenBank/DDBJ databases">
        <title>The Genome Sequence of Fusarium oxysporum HDV247.</title>
        <authorList>
            <consortium name="The Broad Institute Genome Sequencing Platform"/>
            <person name="Ma L.-J."/>
            <person name="Gale L.R."/>
            <person name="Schwartz D.C."/>
            <person name="Zhou S."/>
            <person name="Corby-Kistler H."/>
            <person name="Young S.K."/>
            <person name="Zeng Q."/>
            <person name="Gargeya S."/>
            <person name="Fitzgerald M."/>
            <person name="Haas B."/>
            <person name="Abouelleil A."/>
            <person name="Alvarado L."/>
            <person name="Arachchi H.M."/>
            <person name="Berlin A."/>
            <person name="Brown A."/>
            <person name="Chapman S.B."/>
            <person name="Chen Z."/>
            <person name="Dunbar C."/>
            <person name="Freedman E."/>
            <person name="Gearin G."/>
            <person name="Goldberg J."/>
            <person name="Griggs A."/>
            <person name="Gujja S."/>
            <person name="Heiman D."/>
            <person name="Howarth C."/>
            <person name="Larson L."/>
            <person name="Lui A."/>
            <person name="MacDonald P.J.P."/>
            <person name="Montmayeur A."/>
            <person name="Murphy C."/>
            <person name="Neiman D."/>
            <person name="Pearson M."/>
            <person name="Priest M."/>
            <person name="Roberts A."/>
            <person name="Saif S."/>
            <person name="Shea T."/>
            <person name="Shenoy N."/>
            <person name="Sisk P."/>
            <person name="Stolte C."/>
            <person name="Sykes S."/>
            <person name="Wortman J."/>
            <person name="Nusbaum C."/>
            <person name="Birren B."/>
        </authorList>
    </citation>
    <scope>NUCLEOTIDE SEQUENCE [LARGE SCALE GENOMIC DNA]</scope>
    <source>
        <strain evidence="2">HDV247</strain>
    </source>
</reference>
<organism evidence="2">
    <name type="scientific">Fusarium oxysporum f. sp. pisi HDV247</name>
    <dbReference type="NCBI Taxonomy" id="1080344"/>
    <lineage>
        <taxon>Eukaryota</taxon>
        <taxon>Fungi</taxon>
        <taxon>Dikarya</taxon>
        <taxon>Ascomycota</taxon>
        <taxon>Pezizomycotina</taxon>
        <taxon>Sordariomycetes</taxon>
        <taxon>Hypocreomycetidae</taxon>
        <taxon>Hypocreales</taxon>
        <taxon>Nectriaceae</taxon>
        <taxon>Fusarium</taxon>
        <taxon>Fusarium oxysporum species complex</taxon>
    </lineage>
</organism>
<dbReference type="AlphaFoldDB" id="W9NGI1"/>
<dbReference type="OrthoDB" id="5065855at2759"/>
<sequence>MSTPKQGPVQPVHNWYTDPETKDDHAAVGHVEFMNEYWPNGQADWAKQPFIQTFPPSKRI</sequence>
<reference evidence="2" key="2">
    <citation type="submission" date="2012-05" db="EMBL/GenBank/DDBJ databases">
        <title>Annotation of the Genome Sequence of Fusarium oxysporum HDV247.</title>
        <authorList>
            <consortium name="The Broad Institute Genomics Platform"/>
            <person name="Ma L.-J."/>
            <person name="Corby-Kistler H."/>
            <person name="Broz K."/>
            <person name="Gale L.R."/>
            <person name="Jonkers W."/>
            <person name="O'Donnell K."/>
            <person name="Ploetz R."/>
            <person name="Steinberg C."/>
            <person name="Schwartz D.C."/>
            <person name="VanEtten H."/>
            <person name="Zhou S."/>
            <person name="Young S.K."/>
            <person name="Zeng Q."/>
            <person name="Gargeya S."/>
            <person name="Fitzgerald M."/>
            <person name="Abouelleil A."/>
            <person name="Alvarado L."/>
            <person name="Chapman S.B."/>
            <person name="Gainer-Dewar J."/>
            <person name="Goldberg J."/>
            <person name="Griggs A."/>
            <person name="Gujja S."/>
            <person name="Hansen M."/>
            <person name="Howarth C."/>
            <person name="Imamovic A."/>
            <person name="Ireland A."/>
            <person name="Larimer J."/>
            <person name="McCowan C."/>
            <person name="Murphy C."/>
            <person name="Pearson M."/>
            <person name="Poon T.W."/>
            <person name="Priest M."/>
            <person name="Roberts A."/>
            <person name="Saif S."/>
            <person name="Shea T."/>
            <person name="Sykes S."/>
            <person name="Wortman J."/>
            <person name="Nusbaum C."/>
            <person name="Birren B."/>
        </authorList>
    </citation>
    <scope>NUCLEOTIDE SEQUENCE</scope>
    <source>
        <strain evidence="2">HDV247</strain>
    </source>
</reference>
<dbReference type="Proteomes" id="UP000030751">
    <property type="component" value="Unassembled WGS sequence"/>
</dbReference>
<feature type="non-terminal residue" evidence="2">
    <location>
        <position position="60"/>
    </location>
</feature>
<protein>
    <submittedName>
        <fullName evidence="2">Uncharacterized protein</fullName>
    </submittedName>
</protein>